<feature type="region of interest" description="Disordered" evidence="1">
    <location>
        <begin position="581"/>
        <end position="618"/>
    </location>
</feature>
<feature type="region of interest" description="Disordered" evidence="1">
    <location>
        <begin position="1"/>
        <end position="42"/>
    </location>
</feature>
<gene>
    <name evidence="2" type="ORF">BGZ70_004546</name>
</gene>
<proteinExistence type="predicted"/>
<feature type="compositionally biased region" description="Low complexity" evidence="1">
    <location>
        <begin position="588"/>
        <end position="603"/>
    </location>
</feature>
<keyword evidence="3" id="KW-1185">Reference proteome</keyword>
<feature type="non-terminal residue" evidence="2">
    <location>
        <position position="1"/>
    </location>
</feature>
<dbReference type="Proteomes" id="UP000738359">
    <property type="component" value="Unassembled WGS sequence"/>
</dbReference>
<comment type="caution">
    <text evidence="2">The sequence shown here is derived from an EMBL/GenBank/DDBJ whole genome shotgun (WGS) entry which is preliminary data.</text>
</comment>
<feature type="region of interest" description="Disordered" evidence="1">
    <location>
        <begin position="271"/>
        <end position="291"/>
    </location>
</feature>
<feature type="region of interest" description="Disordered" evidence="1">
    <location>
        <begin position="196"/>
        <end position="224"/>
    </location>
</feature>
<feature type="region of interest" description="Disordered" evidence="1">
    <location>
        <begin position="322"/>
        <end position="350"/>
    </location>
</feature>
<organism evidence="2 3">
    <name type="scientific">Mortierella alpina</name>
    <name type="common">Oleaginous fungus</name>
    <name type="synonym">Mortierella renispora</name>
    <dbReference type="NCBI Taxonomy" id="64518"/>
    <lineage>
        <taxon>Eukaryota</taxon>
        <taxon>Fungi</taxon>
        <taxon>Fungi incertae sedis</taxon>
        <taxon>Mucoromycota</taxon>
        <taxon>Mortierellomycotina</taxon>
        <taxon>Mortierellomycetes</taxon>
        <taxon>Mortierellales</taxon>
        <taxon>Mortierellaceae</taxon>
        <taxon>Mortierella</taxon>
    </lineage>
</organism>
<reference evidence="2" key="1">
    <citation type="journal article" date="2020" name="Fungal Divers.">
        <title>Resolving the Mortierellaceae phylogeny through synthesis of multi-gene phylogenetics and phylogenomics.</title>
        <authorList>
            <person name="Vandepol N."/>
            <person name="Liber J."/>
            <person name="Desiro A."/>
            <person name="Na H."/>
            <person name="Kennedy M."/>
            <person name="Barry K."/>
            <person name="Grigoriev I.V."/>
            <person name="Miller A.N."/>
            <person name="O'Donnell K."/>
            <person name="Stajich J.E."/>
            <person name="Bonito G."/>
        </authorList>
    </citation>
    <scope>NUCLEOTIDE SEQUENCE</scope>
    <source>
        <strain evidence="2">CK1249</strain>
    </source>
</reference>
<feature type="compositionally biased region" description="Polar residues" evidence="1">
    <location>
        <begin position="322"/>
        <end position="340"/>
    </location>
</feature>
<evidence type="ECO:0000256" key="1">
    <source>
        <dbReference type="SAM" id="MobiDB-lite"/>
    </source>
</evidence>
<dbReference type="EMBL" id="JAAAHY010000240">
    <property type="protein sequence ID" value="KAF9965587.1"/>
    <property type="molecule type" value="Genomic_DNA"/>
</dbReference>
<evidence type="ECO:0000313" key="3">
    <source>
        <dbReference type="Proteomes" id="UP000738359"/>
    </source>
</evidence>
<sequence length="618" mass="65611">QPYQHARAMSPAFVSGSERAASPAPTHMNGVLPPTGPLVLPQESYMTPQQQPALQVGYANSVYSQGSVATGPYPVGHPAPQQQYHQPYVNFQQAHALVPTPTPTITTPASQPYYYQPGTGLVSVPLSLPHPQQQPFMQQQHQQQQQYQNQQQVYQQNHPPSVPMQFSAQPYQPMPPPAQAVHNIVYPAPAPVPLAPPSQLHHQAPPSLQQAPVVSFPQPPSALETSVPISVASPTLATPDPGSIFLPGDATRPLLGQGLFKIVPDAEDEEEAKRARKAANSGTVHDSSVVPPLELHLGGDFLSSVIQYQNQDQRFQALEAGTGTSTVHVPSSDSMRESSTAPPPVPPKPETAADVVAARLAGNSHASTTEPEPPASGEFQEYRREGGYHDRLAGQKDRPKNQPRYLLDKEEVMDEKQEVGEMQSSQHGQQSSDVVIVGSDIVFEPLPSAKAAAKAAERASMAVVDTEASGENSAHNPSSAASIVSATPASTVVGLAESSGQPIAGEPLSPRTSQRGTTIGMALPTIGTEEYLERTDDKEEYSFGIHGDRRALAGSSSDSAVVMHPPTVTALANEAQGDIVYSKAQEGPSTPLTSAMPSSSSSLVPPPIARSTKPKMIK</sequence>
<accession>A0A9P6JA13</accession>
<dbReference type="OrthoDB" id="2448580at2759"/>
<feature type="region of interest" description="Disordered" evidence="1">
    <location>
        <begin position="129"/>
        <end position="150"/>
    </location>
</feature>
<name>A0A9P6JA13_MORAP</name>
<protein>
    <submittedName>
        <fullName evidence="2">Uncharacterized protein</fullName>
    </submittedName>
</protein>
<dbReference type="AlphaFoldDB" id="A0A9P6JA13"/>
<feature type="compositionally biased region" description="Low complexity" evidence="1">
    <location>
        <begin position="30"/>
        <end position="41"/>
    </location>
</feature>
<evidence type="ECO:0000313" key="2">
    <source>
        <dbReference type="EMBL" id="KAF9965587.1"/>
    </source>
</evidence>